<organism evidence="1">
    <name type="scientific">Alexandrium andersonii</name>
    <dbReference type="NCBI Taxonomy" id="327968"/>
    <lineage>
        <taxon>Eukaryota</taxon>
        <taxon>Sar</taxon>
        <taxon>Alveolata</taxon>
        <taxon>Dinophyceae</taxon>
        <taxon>Gonyaulacales</taxon>
        <taxon>Pyrocystaceae</taxon>
        <taxon>Alexandrium</taxon>
    </lineage>
</organism>
<accession>A0A7S2AK36</accession>
<proteinExistence type="predicted"/>
<gene>
    <name evidence="1" type="ORF">AAND1436_LOCUS4432</name>
</gene>
<reference evidence="1" key="1">
    <citation type="submission" date="2021-01" db="EMBL/GenBank/DDBJ databases">
        <authorList>
            <person name="Corre E."/>
            <person name="Pelletier E."/>
            <person name="Niang G."/>
            <person name="Scheremetjew M."/>
            <person name="Finn R."/>
            <person name="Kale V."/>
            <person name="Holt S."/>
            <person name="Cochrane G."/>
            <person name="Meng A."/>
            <person name="Brown T."/>
            <person name="Cohen L."/>
        </authorList>
    </citation>
    <scope>NUCLEOTIDE SEQUENCE</scope>
    <source>
        <strain evidence="1">CCMP2222</strain>
    </source>
</reference>
<dbReference type="EMBL" id="HBGQ01009009">
    <property type="protein sequence ID" value="CAD9370280.1"/>
    <property type="molecule type" value="Transcribed_RNA"/>
</dbReference>
<dbReference type="AlphaFoldDB" id="A0A7S2AK36"/>
<sequence length="204" mass="22754">MAQSAARPHAAFRRAVLLGLALCCCLFLEAPRLFLRHAPSGRSRLPLPGASPSRRSPLELAAVGEYSSAGEGIHICRVLKNDGSTQIYRMEPSKDMTNGWDLTEKALKDEEGGIEFDYYGGEFGHLPRVILGETPPDDGQWFWGLYVYGTFTDEWMRAPCSPDLADLDTYPHIAWVAVRTAATEKHLEEERLLRLLGPDPDPER</sequence>
<evidence type="ECO:0000313" key="1">
    <source>
        <dbReference type="EMBL" id="CAD9370280.1"/>
    </source>
</evidence>
<name>A0A7S2AK36_9DINO</name>
<protein>
    <submittedName>
        <fullName evidence="1">Uncharacterized protein</fullName>
    </submittedName>
</protein>